<name>A0A822ZP68_NELNU</name>
<sequence length="110" mass="12617">MKKGHDFIKNSQVRDNPSGDFKRMYRHISKGSWAFANQDDGWQVSDCTAEGLKACLMLSLMPPEIVGKKLEERMFDAVNILLSLQSENGGLPCWEPVKSKKWWEVSFFGY</sequence>
<keyword evidence="3" id="KW-1185">Reference proteome</keyword>
<protein>
    <recommendedName>
        <fullName evidence="4">Beta-amyrin synthase-like</fullName>
    </recommendedName>
</protein>
<keyword evidence="1" id="KW-0413">Isomerase</keyword>
<dbReference type="Proteomes" id="UP000607653">
    <property type="component" value="Unassembled WGS sequence"/>
</dbReference>
<organism evidence="2 3">
    <name type="scientific">Nelumbo nucifera</name>
    <name type="common">Sacred lotus</name>
    <dbReference type="NCBI Taxonomy" id="4432"/>
    <lineage>
        <taxon>Eukaryota</taxon>
        <taxon>Viridiplantae</taxon>
        <taxon>Streptophyta</taxon>
        <taxon>Embryophyta</taxon>
        <taxon>Tracheophyta</taxon>
        <taxon>Spermatophyta</taxon>
        <taxon>Magnoliopsida</taxon>
        <taxon>Proteales</taxon>
        <taxon>Nelumbonaceae</taxon>
        <taxon>Nelumbo</taxon>
    </lineage>
</organism>
<dbReference type="GO" id="GO:0016866">
    <property type="term" value="F:intramolecular transferase activity"/>
    <property type="evidence" value="ECO:0007669"/>
    <property type="project" value="InterPro"/>
</dbReference>
<accession>A0A822ZP68</accession>
<comment type="caution">
    <text evidence="2">The sequence shown here is derived from an EMBL/GenBank/DDBJ whole genome shotgun (WGS) entry which is preliminary data.</text>
</comment>
<proteinExistence type="predicted"/>
<dbReference type="InterPro" id="IPR008930">
    <property type="entry name" value="Terpenoid_cyclase/PrenylTrfase"/>
</dbReference>
<dbReference type="GO" id="GO:0005811">
    <property type="term" value="C:lipid droplet"/>
    <property type="evidence" value="ECO:0007669"/>
    <property type="project" value="InterPro"/>
</dbReference>
<evidence type="ECO:0008006" key="4">
    <source>
        <dbReference type="Google" id="ProtNLM"/>
    </source>
</evidence>
<dbReference type="InterPro" id="IPR018333">
    <property type="entry name" value="Squalene_cyclase"/>
</dbReference>
<reference evidence="2 3" key="1">
    <citation type="journal article" date="2020" name="Mol. Biol. Evol.">
        <title>Distinct Expression and Methylation Patterns for Genes with Different Fates following a Single Whole-Genome Duplication in Flowering Plants.</title>
        <authorList>
            <person name="Shi T."/>
            <person name="Rahmani R.S."/>
            <person name="Gugger P.F."/>
            <person name="Wang M."/>
            <person name="Li H."/>
            <person name="Zhang Y."/>
            <person name="Li Z."/>
            <person name="Wang Q."/>
            <person name="Van de Peer Y."/>
            <person name="Marchal K."/>
            <person name="Chen J."/>
        </authorList>
    </citation>
    <scope>NUCLEOTIDE SEQUENCE [LARGE SCALE GENOMIC DNA]</scope>
    <source>
        <tissue evidence="2">Leaf</tissue>
    </source>
</reference>
<dbReference type="Gene3D" id="1.50.10.20">
    <property type="match status" value="1"/>
</dbReference>
<gene>
    <name evidence="2" type="ORF">HUJ06_004490</name>
</gene>
<dbReference type="SUPFAM" id="SSF48239">
    <property type="entry name" value="Terpenoid cyclases/Protein prenyltransferases"/>
    <property type="match status" value="1"/>
</dbReference>
<dbReference type="PANTHER" id="PTHR11764">
    <property type="entry name" value="TERPENE CYCLASE/MUTASE FAMILY MEMBER"/>
    <property type="match status" value="1"/>
</dbReference>
<dbReference type="PANTHER" id="PTHR11764:SF58">
    <property type="entry name" value="BETA-AMYRIN SYNTHASE-RELATED"/>
    <property type="match status" value="1"/>
</dbReference>
<evidence type="ECO:0000313" key="3">
    <source>
        <dbReference type="Proteomes" id="UP000607653"/>
    </source>
</evidence>
<evidence type="ECO:0000313" key="2">
    <source>
        <dbReference type="EMBL" id="DAD46260.1"/>
    </source>
</evidence>
<evidence type="ECO:0000256" key="1">
    <source>
        <dbReference type="ARBA" id="ARBA00023235"/>
    </source>
</evidence>
<dbReference type="GO" id="GO:0016104">
    <property type="term" value="P:triterpenoid biosynthetic process"/>
    <property type="evidence" value="ECO:0007669"/>
    <property type="project" value="InterPro"/>
</dbReference>
<dbReference type="AlphaFoldDB" id="A0A822ZP68"/>
<dbReference type="EMBL" id="DUZY01000007">
    <property type="protein sequence ID" value="DAD46260.1"/>
    <property type="molecule type" value="Genomic_DNA"/>
</dbReference>